<keyword evidence="2 6" id="KW-0812">Transmembrane</keyword>
<feature type="transmembrane region" description="Helical" evidence="6">
    <location>
        <begin position="36"/>
        <end position="58"/>
    </location>
</feature>
<dbReference type="InterPro" id="IPR037185">
    <property type="entry name" value="EmrE-like"/>
</dbReference>
<keyword evidence="8" id="KW-1185">Reference proteome</keyword>
<gene>
    <name evidence="7" type="ORF">SODALDRAFT_270114</name>
</gene>
<feature type="compositionally biased region" description="Pro residues" evidence="5">
    <location>
        <begin position="732"/>
        <end position="743"/>
    </location>
</feature>
<dbReference type="RefSeq" id="XP_028470735.1">
    <property type="nucleotide sequence ID" value="XM_028607699.1"/>
</dbReference>
<feature type="compositionally biased region" description="Basic and acidic residues" evidence="5">
    <location>
        <begin position="458"/>
        <end position="467"/>
    </location>
</feature>
<feature type="transmembrane region" description="Helical" evidence="6">
    <location>
        <begin position="243"/>
        <end position="267"/>
    </location>
</feature>
<evidence type="ECO:0000256" key="3">
    <source>
        <dbReference type="ARBA" id="ARBA00022989"/>
    </source>
</evidence>
<accession>A0A3N2Q826</accession>
<comment type="subcellular location">
    <subcellularLocation>
        <location evidence="1">Membrane</location>
        <topology evidence="1">Multi-pass membrane protein</topology>
    </subcellularLocation>
</comment>
<keyword evidence="3 6" id="KW-1133">Transmembrane helix</keyword>
<dbReference type="InterPro" id="IPR008521">
    <property type="entry name" value="Mg_trans_NIPA"/>
</dbReference>
<feature type="transmembrane region" description="Helical" evidence="6">
    <location>
        <begin position="138"/>
        <end position="158"/>
    </location>
</feature>
<evidence type="ECO:0000256" key="6">
    <source>
        <dbReference type="SAM" id="Phobius"/>
    </source>
</evidence>
<dbReference type="GeneID" id="39576177"/>
<dbReference type="PANTHER" id="PTHR12570:SF92">
    <property type="entry name" value="SPICHTHYIN, ISOFORM B"/>
    <property type="match status" value="1"/>
</dbReference>
<feature type="region of interest" description="Disordered" evidence="5">
    <location>
        <begin position="628"/>
        <end position="757"/>
    </location>
</feature>
<feature type="compositionally biased region" description="Low complexity" evidence="5">
    <location>
        <begin position="675"/>
        <end position="686"/>
    </location>
</feature>
<dbReference type="Pfam" id="PF05653">
    <property type="entry name" value="Mg_trans_NIPA"/>
    <property type="match status" value="1"/>
</dbReference>
<evidence type="ECO:0000256" key="2">
    <source>
        <dbReference type="ARBA" id="ARBA00022692"/>
    </source>
</evidence>
<feature type="region of interest" description="Disordered" evidence="5">
    <location>
        <begin position="418"/>
        <end position="475"/>
    </location>
</feature>
<feature type="compositionally biased region" description="Basic and acidic residues" evidence="5">
    <location>
        <begin position="630"/>
        <end position="643"/>
    </location>
</feature>
<feature type="transmembrane region" description="Helical" evidence="6">
    <location>
        <begin position="112"/>
        <end position="131"/>
    </location>
</feature>
<dbReference type="OrthoDB" id="6428174at2759"/>
<feature type="transmembrane region" description="Helical" evidence="6">
    <location>
        <begin position="205"/>
        <end position="231"/>
    </location>
</feature>
<dbReference type="STRING" id="1314773.A0A3N2Q826"/>
<keyword evidence="4 6" id="KW-0472">Membrane</keyword>
<dbReference type="AlphaFoldDB" id="A0A3N2Q826"/>
<dbReference type="SUPFAM" id="SSF103481">
    <property type="entry name" value="Multidrug resistance efflux transporter EmrE"/>
    <property type="match status" value="1"/>
</dbReference>
<dbReference type="Gene3D" id="1.10.3730.20">
    <property type="match status" value="1"/>
</dbReference>
<feature type="region of interest" description="Disordered" evidence="5">
    <location>
        <begin position="516"/>
        <end position="577"/>
    </location>
</feature>
<organism evidence="7 8">
    <name type="scientific">Sodiomyces alkalinus (strain CBS 110278 / VKM F-3762 / F11)</name>
    <name type="common">Alkaliphilic filamentous fungus</name>
    <dbReference type="NCBI Taxonomy" id="1314773"/>
    <lineage>
        <taxon>Eukaryota</taxon>
        <taxon>Fungi</taxon>
        <taxon>Dikarya</taxon>
        <taxon>Ascomycota</taxon>
        <taxon>Pezizomycotina</taxon>
        <taxon>Sordariomycetes</taxon>
        <taxon>Hypocreomycetidae</taxon>
        <taxon>Glomerellales</taxon>
        <taxon>Plectosphaerellaceae</taxon>
        <taxon>Sodiomyces</taxon>
    </lineage>
</organism>
<dbReference type="EMBL" id="ML119051">
    <property type="protein sequence ID" value="ROT42929.1"/>
    <property type="molecule type" value="Genomic_DNA"/>
</dbReference>
<dbReference type="PANTHER" id="PTHR12570">
    <property type="match status" value="1"/>
</dbReference>
<feature type="transmembrane region" description="Helical" evidence="6">
    <location>
        <begin position="85"/>
        <end position="106"/>
    </location>
</feature>
<evidence type="ECO:0000313" key="8">
    <source>
        <dbReference type="Proteomes" id="UP000272025"/>
    </source>
</evidence>
<proteinExistence type="predicted"/>
<feature type="compositionally biased region" description="Polar residues" evidence="5">
    <location>
        <begin position="420"/>
        <end position="436"/>
    </location>
</feature>
<dbReference type="GO" id="GO:0016020">
    <property type="term" value="C:membrane"/>
    <property type="evidence" value="ECO:0007669"/>
    <property type="project" value="UniProtKB-SubCell"/>
</dbReference>
<sequence length="757" mass="82550">MDNDHEPLPAHLLFAAHDLYARAGGLDVDPADRPPVYKVVGIVLAAASGLFIGASFVLKKVGLLKANEKYNEEAGEGYGYLKNGYWWGGMVLMILGEICNFVAYAFTDAILVTPLGALSVVVTTILSAIFLKERLSLIGKVSCFLCIVGSVIIAINAPAKSAVATIQQMQSFVVHPAFLTYAGVIIVGSFVCAFWAAPKWGKKNMLVYITICSWVGGLSVVATQGLGAAVITQAEGTPQFNQWFLYVLLVFVIATLLVEIIYLNKALNIFNAAMVTPTYYVYFTTTTIVTSAVLFRGFRGSPSEIVSIVMGFLTICAGVVLLQLSKSAKDVPDTAVFAGNLDQIHTIANQEQPETEPKADSIRGTAAIVRRLSTARMKMEMEELRRLREEKQMEQQLDQVDEDGPVYEWDGLRRRKTLGVGSQSTRGRSGTNSSLFTLPRTPEVHPPLGMSRFPTAQDRNDEEDRNRPTSAGVLSNIGGTIRTRAKSLLSSTEPKFAADPMPQSPLHPVALTEITMPGQNARGGGDLPPGVDQHDFIDTEYTGSRGVYNERTDSQRSGFSSSSSHPAPTPPPHTTRRMFSFHSMFRRNQQPPVPEEEYPEQQQHRPNHHLARLALGSRGQYAPQANNATEEERLGLVEGDSRSKAASRQRGDAEDDEGADSDLGSGDDKYPRPAPGSSRSSSSPRVQESRYGRGITGSPPRMGSDDEKLEYESSSPRGISYASRGRGHDSPSPSPSPPPPPPHRTLRMRPSRDESFH</sequence>
<name>A0A3N2Q826_SODAK</name>
<protein>
    <submittedName>
        <fullName evidence="7">DUF803-domain-containing protein</fullName>
    </submittedName>
</protein>
<evidence type="ECO:0000256" key="1">
    <source>
        <dbReference type="ARBA" id="ARBA00004141"/>
    </source>
</evidence>
<evidence type="ECO:0000313" key="7">
    <source>
        <dbReference type="EMBL" id="ROT42929.1"/>
    </source>
</evidence>
<evidence type="ECO:0000256" key="5">
    <source>
        <dbReference type="SAM" id="MobiDB-lite"/>
    </source>
</evidence>
<dbReference type="GO" id="GO:0015095">
    <property type="term" value="F:magnesium ion transmembrane transporter activity"/>
    <property type="evidence" value="ECO:0007669"/>
    <property type="project" value="InterPro"/>
</dbReference>
<feature type="transmembrane region" description="Helical" evidence="6">
    <location>
        <begin position="178"/>
        <end position="198"/>
    </location>
</feature>
<evidence type="ECO:0000256" key="4">
    <source>
        <dbReference type="ARBA" id="ARBA00023136"/>
    </source>
</evidence>
<dbReference type="Proteomes" id="UP000272025">
    <property type="component" value="Unassembled WGS sequence"/>
</dbReference>
<reference evidence="7 8" key="1">
    <citation type="journal article" date="2018" name="Mol. Ecol.">
        <title>The obligate alkalophilic soda-lake fungus Sodiomyces alkalinus has shifted to a protein diet.</title>
        <authorList>
            <person name="Grum-Grzhimaylo A.A."/>
            <person name="Falkoski D.L."/>
            <person name="van den Heuvel J."/>
            <person name="Valero-Jimenez C.A."/>
            <person name="Min B."/>
            <person name="Choi I.G."/>
            <person name="Lipzen A."/>
            <person name="Daum C.G."/>
            <person name="Aanen D.K."/>
            <person name="Tsang A."/>
            <person name="Henrissat B."/>
            <person name="Bilanenko E.N."/>
            <person name="de Vries R.P."/>
            <person name="van Kan J.A.L."/>
            <person name="Grigoriev I.V."/>
            <person name="Debets A.J.M."/>
        </authorList>
    </citation>
    <scope>NUCLEOTIDE SEQUENCE [LARGE SCALE GENOMIC DNA]</scope>
    <source>
        <strain evidence="7 8">F11</strain>
    </source>
</reference>